<keyword evidence="7" id="KW-0687">Ribonucleoprotein</keyword>
<dbReference type="InterPro" id="IPR012677">
    <property type="entry name" value="Nucleotide-bd_a/b_plait_sf"/>
</dbReference>
<evidence type="ECO:0000259" key="5">
    <source>
        <dbReference type="PROSITE" id="PS50102"/>
    </source>
</evidence>
<dbReference type="STRING" id="1194695.A0A5D3E516"/>
<dbReference type="InterPro" id="IPR000504">
    <property type="entry name" value="RRM_dom"/>
</dbReference>
<evidence type="ECO:0000313" key="6">
    <source>
        <dbReference type="EMBL" id="KAA0035665.1"/>
    </source>
</evidence>
<dbReference type="OrthoDB" id="1875751at2759"/>
<dbReference type="EMBL" id="SSTE01019907">
    <property type="protein sequence ID" value="KAA0035665.1"/>
    <property type="molecule type" value="Genomic_DNA"/>
</dbReference>
<dbReference type="InterPro" id="IPR035979">
    <property type="entry name" value="RBD_domain_sf"/>
</dbReference>
<evidence type="ECO:0000313" key="9">
    <source>
        <dbReference type="Proteomes" id="UP000321947"/>
    </source>
</evidence>
<feature type="signal peptide" evidence="4">
    <location>
        <begin position="1"/>
        <end position="24"/>
    </location>
</feature>
<keyword evidence="2 3" id="KW-0694">RNA-binding</keyword>
<protein>
    <submittedName>
        <fullName evidence="7">Heterogeneous nuclear ribonucleoprotein 1</fullName>
    </submittedName>
</protein>
<dbReference type="GO" id="GO:1990904">
    <property type="term" value="C:ribonucleoprotein complex"/>
    <property type="evidence" value="ECO:0007669"/>
    <property type="project" value="UniProtKB-KW"/>
</dbReference>
<dbReference type="FunFam" id="3.30.70.330:FF:000051">
    <property type="entry name" value="Heterogeneous nuclear ribonucleoprotein 1"/>
    <property type="match status" value="1"/>
</dbReference>
<reference evidence="8 9" key="1">
    <citation type="submission" date="2019-08" db="EMBL/GenBank/DDBJ databases">
        <title>Draft genome sequences of two oriental melons (Cucumis melo L. var makuwa).</title>
        <authorList>
            <person name="Kwon S.-Y."/>
        </authorList>
    </citation>
    <scope>NUCLEOTIDE SEQUENCE [LARGE SCALE GENOMIC DNA]</scope>
    <source>
        <strain evidence="9">cv. Chang Bougi</strain>
        <strain evidence="8">cv. SW 3</strain>
        <tissue evidence="7">Leaf</tissue>
    </source>
</reference>
<organism evidence="7 9">
    <name type="scientific">Cucumis melo var. makuwa</name>
    <name type="common">Oriental melon</name>
    <dbReference type="NCBI Taxonomy" id="1194695"/>
    <lineage>
        <taxon>Eukaryota</taxon>
        <taxon>Viridiplantae</taxon>
        <taxon>Streptophyta</taxon>
        <taxon>Embryophyta</taxon>
        <taxon>Tracheophyta</taxon>
        <taxon>Spermatophyta</taxon>
        <taxon>Magnoliopsida</taxon>
        <taxon>eudicotyledons</taxon>
        <taxon>Gunneridae</taxon>
        <taxon>Pentapetalae</taxon>
        <taxon>rosids</taxon>
        <taxon>fabids</taxon>
        <taxon>Cucurbitales</taxon>
        <taxon>Cucurbitaceae</taxon>
        <taxon>Benincaseae</taxon>
        <taxon>Cucumis</taxon>
    </lineage>
</organism>
<dbReference type="GO" id="GO:0006417">
    <property type="term" value="P:regulation of translation"/>
    <property type="evidence" value="ECO:0007669"/>
    <property type="project" value="TreeGrafter"/>
</dbReference>
<dbReference type="AlphaFoldDB" id="A0A5D3E516"/>
<evidence type="ECO:0000256" key="1">
    <source>
        <dbReference type="ARBA" id="ARBA00022737"/>
    </source>
</evidence>
<comment type="caution">
    <text evidence="7">The sequence shown here is derived from an EMBL/GenBank/DDBJ whole genome shotgun (WGS) entry which is preliminary data.</text>
</comment>
<name>A0A5D3E516_CUCMM</name>
<dbReference type="GO" id="GO:0003729">
    <property type="term" value="F:mRNA binding"/>
    <property type="evidence" value="ECO:0007669"/>
    <property type="project" value="TreeGrafter"/>
</dbReference>
<dbReference type="CDD" id="cd12330">
    <property type="entry name" value="RRM2_Hrp1p"/>
    <property type="match status" value="1"/>
</dbReference>
<evidence type="ECO:0000256" key="2">
    <source>
        <dbReference type="ARBA" id="ARBA00022884"/>
    </source>
</evidence>
<evidence type="ECO:0000256" key="4">
    <source>
        <dbReference type="SAM" id="SignalP"/>
    </source>
</evidence>
<dbReference type="Pfam" id="PF00076">
    <property type="entry name" value="RRM_1"/>
    <property type="match status" value="2"/>
</dbReference>
<evidence type="ECO:0000256" key="3">
    <source>
        <dbReference type="PROSITE-ProRule" id="PRU00176"/>
    </source>
</evidence>
<dbReference type="FunFam" id="3.30.70.330:FF:000102">
    <property type="entry name" value="Heterogeneous nuclear ribonucleoprotein 1"/>
    <property type="match status" value="1"/>
</dbReference>
<proteinExistence type="predicted"/>
<dbReference type="SUPFAM" id="SSF54928">
    <property type="entry name" value="RNA-binding domain, RBD"/>
    <property type="match status" value="2"/>
</dbReference>
<evidence type="ECO:0000313" key="8">
    <source>
        <dbReference type="Proteomes" id="UP000321393"/>
    </source>
</evidence>
<feature type="domain" description="RRM" evidence="5">
    <location>
        <begin position="41"/>
        <end position="117"/>
    </location>
</feature>
<keyword evidence="1" id="KW-0677">Repeat</keyword>
<dbReference type="CDD" id="cd12325">
    <property type="entry name" value="RRM1_hnRNPA_hnRNPD_like"/>
    <property type="match status" value="1"/>
</dbReference>
<evidence type="ECO:0000313" key="7">
    <source>
        <dbReference type="EMBL" id="TYK30878.1"/>
    </source>
</evidence>
<dbReference type="Proteomes" id="UP000321393">
    <property type="component" value="Unassembled WGS sequence"/>
</dbReference>
<sequence length="513" mass="54626">MNVSFSILASILFPFYLLLLKAIGLDFKICDCCVLVGMDPGKLFIGGISWDTDEDRLREYFRNFGEVVEVMIMRDRTTGRARGFGFVVFADPVAAARVVLEKHVIDGRTVEAKKAVPRDDQNILSRNNTGILGSPGPTRTKKIFVGGLASTVTESDFKKYFDQFGTIVDVVVMYDHNTQRPRGFGFITYESEESVEKVLYKTFHELNGKMVEVKRAVPKESSPVPNRNQLAGYPYNFGRVGSYLNGYNQGYNPTSVGGYGLRSDGRFSPVTVGRGGLSPISPGYGMGINLDTGLNPNYGTGPSSNLSYGRVMSPSYGGNLNRYGSPNPMVYGGGGGGNGSILSSSVQNLWGNVSNSAGTNSSHLRTFPGSGGVHTGTNSLNNIGGLWGTSASLGHGENGGSPFNTANLDFGNGDASFTSGTTVGYARSIGTNVSSASLYSAPNIYDEVHGNNDEGNTFYGHSSWQSLPTELEDSSSIGFGLGNAASDVISRNNAGYTVGYGVSNRQSNRGIAA</sequence>
<feature type="domain" description="RRM" evidence="5">
    <location>
        <begin position="141"/>
        <end position="218"/>
    </location>
</feature>
<feature type="chain" id="PRO_5042723366" evidence="4">
    <location>
        <begin position="25"/>
        <end position="513"/>
    </location>
</feature>
<dbReference type="Proteomes" id="UP000321947">
    <property type="component" value="Unassembled WGS sequence"/>
</dbReference>
<dbReference type="PANTHER" id="PTHR48032">
    <property type="entry name" value="RNA-BINDING PROTEIN MUSASHI HOMOLOG RBP6"/>
    <property type="match status" value="1"/>
</dbReference>
<dbReference type="PANTHER" id="PTHR48032:SF1">
    <property type="entry name" value="RNA-BINDING (RRM_RBD_RNP MOTIFS) FAMILY PROTEIN"/>
    <property type="match status" value="1"/>
</dbReference>
<gene>
    <name evidence="7" type="ORF">E5676_scaffold455G00810</name>
    <name evidence="6" type="ORF">E6C27_scaffold285G003620</name>
</gene>
<accession>A0A5D3E516</accession>
<keyword evidence="4" id="KW-0732">Signal</keyword>
<dbReference type="EMBL" id="SSTD01000141">
    <property type="protein sequence ID" value="TYK30878.1"/>
    <property type="molecule type" value="Genomic_DNA"/>
</dbReference>
<dbReference type="PROSITE" id="PS50102">
    <property type="entry name" value="RRM"/>
    <property type="match status" value="2"/>
</dbReference>
<dbReference type="Gene3D" id="3.30.70.330">
    <property type="match status" value="2"/>
</dbReference>
<dbReference type="SMART" id="SM00360">
    <property type="entry name" value="RRM"/>
    <property type="match status" value="2"/>
</dbReference>